<evidence type="ECO:0000313" key="3">
    <source>
        <dbReference type="Proteomes" id="UP000295793"/>
    </source>
</evidence>
<dbReference type="RefSeq" id="WP_132703671.1">
    <property type="nucleotide sequence ID" value="NZ_SLZR01000022.1"/>
</dbReference>
<evidence type="ECO:0008006" key="4">
    <source>
        <dbReference type="Google" id="ProtNLM"/>
    </source>
</evidence>
<feature type="signal peptide" evidence="1">
    <location>
        <begin position="1"/>
        <end position="22"/>
    </location>
</feature>
<evidence type="ECO:0000256" key="1">
    <source>
        <dbReference type="SAM" id="SignalP"/>
    </source>
</evidence>
<feature type="chain" id="PRO_5020311739" description="Spy/CpxP family protein refolding chaperone" evidence="1">
    <location>
        <begin position="23"/>
        <end position="152"/>
    </location>
</feature>
<comment type="caution">
    <text evidence="2">The sequence shown here is derived from an EMBL/GenBank/DDBJ whole genome shotgun (WGS) entry which is preliminary data.</text>
</comment>
<accession>A0A4R3HUH9</accession>
<proteinExistence type="predicted"/>
<name>A0A4R3HUH9_9GAMM</name>
<organism evidence="2 3">
    <name type="scientific">Reinekea marinisedimentorum</name>
    <dbReference type="NCBI Taxonomy" id="230495"/>
    <lineage>
        <taxon>Bacteria</taxon>
        <taxon>Pseudomonadati</taxon>
        <taxon>Pseudomonadota</taxon>
        <taxon>Gammaproteobacteria</taxon>
        <taxon>Oceanospirillales</taxon>
        <taxon>Saccharospirillaceae</taxon>
        <taxon>Reinekea</taxon>
    </lineage>
</organism>
<dbReference type="Pfam" id="PF07813">
    <property type="entry name" value="LTXXQ"/>
    <property type="match status" value="1"/>
</dbReference>
<dbReference type="GO" id="GO:0042597">
    <property type="term" value="C:periplasmic space"/>
    <property type="evidence" value="ECO:0007669"/>
    <property type="project" value="InterPro"/>
</dbReference>
<reference evidence="2 3" key="1">
    <citation type="submission" date="2019-03" db="EMBL/GenBank/DDBJ databases">
        <title>Genomic Encyclopedia of Archaeal and Bacterial Type Strains, Phase II (KMG-II): from individual species to whole genera.</title>
        <authorList>
            <person name="Goeker M."/>
        </authorList>
    </citation>
    <scope>NUCLEOTIDE SEQUENCE [LARGE SCALE GENOMIC DNA]</scope>
    <source>
        <strain evidence="2 3">DSM 15388</strain>
    </source>
</reference>
<evidence type="ECO:0000313" key="2">
    <source>
        <dbReference type="EMBL" id="TCS36762.1"/>
    </source>
</evidence>
<sequence>MKRITIMAVSLISAGLIAGAFAFGHSTSADDGRGFGYHHGAMGKMMNKGGMMGGMGYSQQMFNVEELTAELELNDEQITLLSQIQSGHLAMQELMRAEATKNDGELSHRGMMSVMSENFELMETHHDLFDQFEASLNAEQKAKWSSAQGYCH</sequence>
<dbReference type="Proteomes" id="UP000295793">
    <property type="component" value="Unassembled WGS sequence"/>
</dbReference>
<dbReference type="AlphaFoldDB" id="A0A4R3HUH9"/>
<dbReference type="InterPro" id="IPR012899">
    <property type="entry name" value="LTXXQ"/>
</dbReference>
<dbReference type="EMBL" id="SLZR01000022">
    <property type="protein sequence ID" value="TCS36762.1"/>
    <property type="molecule type" value="Genomic_DNA"/>
</dbReference>
<keyword evidence="1" id="KW-0732">Signal</keyword>
<keyword evidence="3" id="KW-1185">Reference proteome</keyword>
<gene>
    <name evidence="2" type="ORF">BCF53_12236</name>
</gene>
<protein>
    <recommendedName>
        <fullName evidence="4">Spy/CpxP family protein refolding chaperone</fullName>
    </recommendedName>
</protein>